<accession>A0ABY2DY99</accession>
<dbReference type="InterPro" id="IPR002241">
    <property type="entry name" value="Glyco_hydro_27"/>
</dbReference>
<evidence type="ECO:0000313" key="6">
    <source>
        <dbReference type="Proteomes" id="UP000504882"/>
    </source>
</evidence>
<protein>
    <recommendedName>
        <fullName evidence="4">Alpha-galactosidase</fullName>
        <ecNumber evidence="4">3.2.1.22</ecNumber>
    </recommendedName>
    <alternativeName>
        <fullName evidence="4">Melibiase</fullName>
    </alternativeName>
</protein>
<comment type="similarity">
    <text evidence="1 4">Belongs to the glycosyl hydrolase 27 family.</text>
</comment>
<dbReference type="Pfam" id="PF16499">
    <property type="entry name" value="Melibiase_2"/>
    <property type="match status" value="1"/>
</dbReference>
<dbReference type="Proteomes" id="UP000504882">
    <property type="component" value="Unassembled WGS sequence"/>
</dbReference>
<dbReference type="InterPro" id="IPR013780">
    <property type="entry name" value="Glyco_hydro_b"/>
</dbReference>
<keyword evidence="4" id="KW-1015">Disulfide bond</keyword>
<keyword evidence="3 4" id="KW-0326">Glycosidase</keyword>
<sequence length="421" mass="45355">MGWNSWDCYGPSVTEAEVLANAEFLAQHLLPHGWNVVVVDIQWYEPTARAGGYNDDPPVELDGFGRQLPAPNRFPSAAGGAGFGPLAARVHELGLSFGIHIMRGIPRRAVELDLPILGTDWTATDAADTSSVCTWNPDNYGLDHDHPAAQAYYDAQVAQFAAWGVDFIKADDMLAPFHDAEIAAYAEAIRRSGRPIVLSLSPGTGLDTAHLDHLRANAAMWRISDDLWDRWEDVLDQFDRLARWAPTQRPGGWADADMLPLGRIGIRAERGQDRPSRLTADEARTLMTLWVMARSPLMFGGDLPSTDPDTLALLTNPDVLEILKASDGGAQVSRDGDAVLWSARATRPAARAEGAAPVPALYLAAFHLGDQASSAVVDPAVAGIAGPHSATDLWSGEALDLTVPVTIPAHGVRLVRLDPQP</sequence>
<dbReference type="CDD" id="cd14792">
    <property type="entry name" value="GH27"/>
    <property type="match status" value="1"/>
</dbReference>
<dbReference type="SUPFAM" id="SSF51445">
    <property type="entry name" value="(Trans)glycosidases"/>
    <property type="match status" value="1"/>
</dbReference>
<reference evidence="5 6" key="1">
    <citation type="submission" date="2019-03" db="EMBL/GenBank/DDBJ databases">
        <title>Genomic features of bacteria from cold environments.</title>
        <authorList>
            <person name="Shen L."/>
        </authorList>
    </citation>
    <scope>NUCLEOTIDE SEQUENCE [LARGE SCALE GENOMIC DNA]</scope>
    <source>
        <strain evidence="6">T3246-1</strain>
    </source>
</reference>
<dbReference type="GO" id="GO:0016787">
    <property type="term" value="F:hydrolase activity"/>
    <property type="evidence" value="ECO:0007669"/>
    <property type="project" value="UniProtKB-KW"/>
</dbReference>
<dbReference type="InterPro" id="IPR013785">
    <property type="entry name" value="Aldolase_TIM"/>
</dbReference>
<gene>
    <name evidence="5" type="ORF">EXU48_20815</name>
</gene>
<dbReference type="Gene3D" id="2.60.40.1180">
    <property type="entry name" value="Golgi alpha-mannosidase II"/>
    <property type="match status" value="1"/>
</dbReference>
<keyword evidence="2 4" id="KW-0378">Hydrolase</keyword>
<dbReference type="EC" id="3.2.1.22" evidence="4"/>
<comment type="caution">
    <text evidence="5">The sequence shown here is derived from an EMBL/GenBank/DDBJ whole genome shotgun (WGS) entry which is preliminary data.</text>
</comment>
<name>A0ABY2DY99_9MICO</name>
<evidence type="ECO:0000256" key="1">
    <source>
        <dbReference type="ARBA" id="ARBA00009743"/>
    </source>
</evidence>
<dbReference type="EMBL" id="SMNA01000013">
    <property type="protein sequence ID" value="TDE89280.1"/>
    <property type="molecule type" value="Genomic_DNA"/>
</dbReference>
<evidence type="ECO:0000256" key="2">
    <source>
        <dbReference type="ARBA" id="ARBA00022801"/>
    </source>
</evidence>
<proteinExistence type="inferred from homology"/>
<dbReference type="InterPro" id="IPR017853">
    <property type="entry name" value="GH"/>
</dbReference>
<evidence type="ECO:0000313" key="5">
    <source>
        <dbReference type="EMBL" id="TDE89280.1"/>
    </source>
</evidence>
<dbReference type="PANTHER" id="PTHR11452:SF42">
    <property type="entry name" value="ALPHA-GALACTOSIDASE"/>
    <property type="match status" value="1"/>
</dbReference>
<evidence type="ECO:0000256" key="4">
    <source>
        <dbReference type="RuleBase" id="RU361168"/>
    </source>
</evidence>
<dbReference type="PRINTS" id="PR00740">
    <property type="entry name" value="GLHYDRLASE27"/>
</dbReference>
<comment type="catalytic activity">
    <reaction evidence="4">
        <text>Hydrolysis of terminal, non-reducing alpha-D-galactose residues in alpha-D-galactosides, including galactose oligosaccharides, galactomannans and galactolipids.</text>
        <dbReference type="EC" id="3.2.1.22"/>
    </reaction>
</comment>
<dbReference type="Gene3D" id="3.20.20.70">
    <property type="entry name" value="Aldolase class I"/>
    <property type="match status" value="1"/>
</dbReference>
<dbReference type="PANTHER" id="PTHR11452">
    <property type="entry name" value="ALPHA-GALACTOSIDASE/ALPHA-N-ACETYLGALACTOSAMINIDASE"/>
    <property type="match status" value="1"/>
</dbReference>
<organism evidence="5 6">
    <name type="scientific">Occultella glacieicola</name>
    <dbReference type="NCBI Taxonomy" id="2518684"/>
    <lineage>
        <taxon>Bacteria</taxon>
        <taxon>Bacillati</taxon>
        <taxon>Actinomycetota</taxon>
        <taxon>Actinomycetes</taxon>
        <taxon>Micrococcales</taxon>
        <taxon>Ruaniaceae</taxon>
        <taxon>Occultella</taxon>
    </lineage>
</organism>
<evidence type="ECO:0000256" key="3">
    <source>
        <dbReference type="ARBA" id="ARBA00023295"/>
    </source>
</evidence>
<keyword evidence="6" id="KW-1185">Reference proteome</keyword>